<dbReference type="GO" id="GO:0005524">
    <property type="term" value="F:ATP binding"/>
    <property type="evidence" value="ECO:0007669"/>
    <property type="project" value="InterPro"/>
</dbReference>
<dbReference type="Pfam" id="PF03796">
    <property type="entry name" value="DnaB_C"/>
    <property type="match status" value="1"/>
</dbReference>
<dbReference type="GO" id="GO:0003678">
    <property type="term" value="F:DNA helicase activity"/>
    <property type="evidence" value="ECO:0007669"/>
    <property type="project" value="InterPro"/>
</dbReference>
<reference evidence="2 3" key="2">
    <citation type="submission" date="2007-11" db="EMBL/GenBank/DDBJ databases">
        <authorList>
            <person name="Fulton L."/>
            <person name="Clifton S."/>
            <person name="Fulton B."/>
            <person name="Xu J."/>
            <person name="Minx P."/>
            <person name="Pepin K.H."/>
            <person name="Johnson M."/>
            <person name="Thiruvilangam P."/>
            <person name="Bhonagiri V."/>
            <person name="Nash W.E."/>
            <person name="Mardis E.R."/>
            <person name="Wilson R.K."/>
        </authorList>
    </citation>
    <scope>NUCLEOTIDE SEQUENCE [LARGE SCALE GENOMIC DNA]</scope>
    <source>
        <strain evidence="2 3">ATCC 43183</strain>
    </source>
</reference>
<keyword evidence="2" id="KW-0347">Helicase</keyword>
<keyword evidence="2" id="KW-0067">ATP-binding</keyword>
<dbReference type="InterPro" id="IPR007694">
    <property type="entry name" value="DNA_helicase_DnaB-like_C"/>
</dbReference>
<dbReference type="SUPFAM" id="SSF52540">
    <property type="entry name" value="P-loop containing nucleoside triphosphate hydrolases"/>
    <property type="match status" value="1"/>
</dbReference>
<feature type="domain" description="SF4 helicase" evidence="1">
    <location>
        <begin position="26"/>
        <end position="293"/>
    </location>
</feature>
<dbReference type="Proteomes" id="UP000004713">
    <property type="component" value="Unassembled WGS sequence"/>
</dbReference>
<dbReference type="Gene3D" id="3.40.50.300">
    <property type="entry name" value="P-loop containing nucleotide triphosphate hydrolases"/>
    <property type="match status" value="1"/>
</dbReference>
<gene>
    <name evidence="2" type="ORF">BACSTE_03036</name>
</gene>
<dbReference type="PANTHER" id="PTHR30153:SF2">
    <property type="entry name" value="REPLICATIVE DNA HELICASE"/>
    <property type="match status" value="1"/>
</dbReference>
<reference evidence="2 3" key="1">
    <citation type="submission" date="2007-11" db="EMBL/GenBank/DDBJ databases">
        <title>Draft genome sequence of Bacteroides stercoris(ATCC 43183).</title>
        <authorList>
            <person name="Sudarsanam P."/>
            <person name="Ley R."/>
            <person name="Guruge J."/>
            <person name="Turnbaugh P.J."/>
            <person name="Mahowald M."/>
            <person name="Liep D."/>
            <person name="Gordon J."/>
        </authorList>
    </citation>
    <scope>NUCLEOTIDE SEQUENCE [LARGE SCALE GENOMIC DNA]</scope>
    <source>
        <strain evidence="2 3">ATCC 43183</strain>
    </source>
</reference>
<dbReference type="PROSITE" id="PS51199">
    <property type="entry name" value="SF4_HELICASE"/>
    <property type="match status" value="1"/>
</dbReference>
<proteinExistence type="predicted"/>
<name>B0NU51_BACSE</name>
<dbReference type="AlphaFoldDB" id="B0NU51"/>
<keyword evidence="2" id="KW-0378">Hydrolase</keyword>
<dbReference type="GO" id="GO:0006260">
    <property type="term" value="P:DNA replication"/>
    <property type="evidence" value="ECO:0007669"/>
    <property type="project" value="InterPro"/>
</dbReference>
<accession>B0NU51</accession>
<evidence type="ECO:0000313" key="3">
    <source>
        <dbReference type="Proteomes" id="UP000004713"/>
    </source>
</evidence>
<sequence length="293" mass="33777">MHYDYFATLRLNKEKNMRRLNIFKYKHVSEDAIQSGFTELDNITCGWKNGELIVIAGRPAMGKTAFGLSMIKNIAILNRVPVAYFSLEMSTVQFMNRFLSNISGIERFKSKLYNKKEQILLDEAEKVIDNAPVFLDDTPALSIYELRTKAFRLVREYQVKLIIIDYLQLMNAGGMTFGNREEEVSAITRSLKALSMELNIPIIAFSQLNRGVESREGINGKRPQLSDLRESRTIEQDADMICFIHRPECYHIYQDEKGNDLHGMAEIIVGQCKNLRGKFINCYLCLQIHSLWN</sequence>
<comment type="caution">
    <text evidence="2">The sequence shown here is derived from an EMBL/GenBank/DDBJ whole genome shotgun (WGS) entry which is preliminary data.</text>
</comment>
<dbReference type="eggNOG" id="COG0305">
    <property type="taxonomic scope" value="Bacteria"/>
</dbReference>
<dbReference type="CDD" id="cd00984">
    <property type="entry name" value="DnaB_C"/>
    <property type="match status" value="1"/>
</dbReference>
<protein>
    <submittedName>
        <fullName evidence="2">Putative replicative DNA helicase</fullName>
    </submittedName>
</protein>
<organism evidence="2 3">
    <name type="scientific">Bacteroides stercoris ATCC 43183</name>
    <dbReference type="NCBI Taxonomy" id="449673"/>
    <lineage>
        <taxon>Bacteria</taxon>
        <taxon>Pseudomonadati</taxon>
        <taxon>Bacteroidota</taxon>
        <taxon>Bacteroidia</taxon>
        <taxon>Bacteroidales</taxon>
        <taxon>Bacteroidaceae</taxon>
        <taxon>Bacteroides</taxon>
    </lineage>
</organism>
<evidence type="ECO:0000259" key="1">
    <source>
        <dbReference type="PROSITE" id="PS51199"/>
    </source>
</evidence>
<dbReference type="GO" id="GO:0005829">
    <property type="term" value="C:cytosol"/>
    <property type="evidence" value="ECO:0007669"/>
    <property type="project" value="TreeGrafter"/>
</dbReference>
<dbReference type="PANTHER" id="PTHR30153">
    <property type="entry name" value="REPLICATIVE DNA HELICASE DNAB"/>
    <property type="match status" value="1"/>
</dbReference>
<evidence type="ECO:0000313" key="2">
    <source>
        <dbReference type="EMBL" id="EDS13894.1"/>
    </source>
</evidence>
<dbReference type="InterPro" id="IPR027417">
    <property type="entry name" value="P-loop_NTPase"/>
</dbReference>
<dbReference type="EMBL" id="ABFZ02000022">
    <property type="protein sequence ID" value="EDS13894.1"/>
    <property type="molecule type" value="Genomic_DNA"/>
</dbReference>
<keyword evidence="2" id="KW-0547">Nucleotide-binding</keyword>
<dbReference type="HOGENOM" id="CLU_005373_1_2_10"/>